<evidence type="ECO:0000313" key="1">
    <source>
        <dbReference type="EMBL" id="ELQ75091.1"/>
    </source>
</evidence>
<dbReference type="EMBL" id="JH993993">
    <property type="protein sequence ID" value="ELQ75091.1"/>
    <property type="molecule type" value="Genomic_DNA"/>
</dbReference>
<keyword evidence="2" id="KW-1185">Reference proteome</keyword>
<dbReference type="InParanoid" id="L7JVM1"/>
<accession>L7JVM1</accession>
<reference evidence="1 2" key="1">
    <citation type="journal article" date="2012" name="PLoS Pathog.">
        <title>The genome of the obligate intracellular parasite Trachipleistophora hominis: new insights into microsporidian genome dynamics and reductive evolution.</title>
        <authorList>
            <person name="Heinz E."/>
            <person name="Williams T.A."/>
            <person name="Nakjang S."/>
            <person name="Noel C.J."/>
            <person name="Swan D.C."/>
            <person name="Goldberg A.V."/>
            <person name="Harris S.R."/>
            <person name="Weinmaier T."/>
            <person name="Markert S."/>
            <person name="Becher D."/>
            <person name="Bernhardt J."/>
            <person name="Dagan T."/>
            <person name="Hacker C."/>
            <person name="Lucocq J.M."/>
            <person name="Schweder T."/>
            <person name="Rattei T."/>
            <person name="Hall N."/>
            <person name="Hirt R.P."/>
            <person name="Embley T.M."/>
        </authorList>
    </citation>
    <scope>NUCLEOTIDE SEQUENCE [LARGE SCALE GENOMIC DNA]</scope>
</reference>
<sequence length="51" mass="6417">MVYKYHCKYTFSSMYAKRLKKNKEDFLKYLYSFHRTAHIRFNKEDVINLMD</sequence>
<gene>
    <name evidence="1" type="ORF">THOM_1974</name>
</gene>
<dbReference type="HOGENOM" id="CLU_3108108_0_0_1"/>
<dbReference type="AlphaFoldDB" id="L7JVM1"/>
<organism evidence="1 2">
    <name type="scientific">Trachipleistophora hominis</name>
    <name type="common">Microsporidian parasite</name>
    <dbReference type="NCBI Taxonomy" id="72359"/>
    <lineage>
        <taxon>Eukaryota</taxon>
        <taxon>Fungi</taxon>
        <taxon>Fungi incertae sedis</taxon>
        <taxon>Microsporidia</taxon>
        <taxon>Pleistophoridae</taxon>
        <taxon>Trachipleistophora</taxon>
    </lineage>
</organism>
<dbReference type="VEuPathDB" id="MicrosporidiaDB:THOM_1974"/>
<evidence type="ECO:0000313" key="2">
    <source>
        <dbReference type="Proteomes" id="UP000011185"/>
    </source>
</evidence>
<proteinExistence type="predicted"/>
<name>L7JVM1_TRAHO</name>
<protein>
    <submittedName>
        <fullName evidence="1">Uncharacterized protein</fullName>
    </submittedName>
</protein>
<dbReference type="Proteomes" id="UP000011185">
    <property type="component" value="Unassembled WGS sequence"/>
</dbReference>